<sequence length="86" mass="9942">MIAKRIGVLFLLKKELSPYKISSLLGIGPSTAERFQNALYSKKYKHTTDWVWKHSKESQFNTFMESLVALAFTGRAHSFKKFVDEL</sequence>
<evidence type="ECO:0000313" key="2">
    <source>
        <dbReference type="Proteomes" id="UP000186029"/>
    </source>
</evidence>
<comment type="caution">
    <text evidence="1">The sequence shown here is derived from an EMBL/GenBank/DDBJ whole genome shotgun (WGS) entry which is preliminary data.</text>
</comment>
<evidence type="ECO:0000313" key="1">
    <source>
        <dbReference type="EMBL" id="OGD67848.1"/>
    </source>
</evidence>
<dbReference type="InterPro" id="IPR038116">
    <property type="entry name" value="TrpR-like_sf"/>
</dbReference>
<accession>A0A1F5EKB5</accession>
<dbReference type="AlphaFoldDB" id="A0A1F5EKB5"/>
<dbReference type="EMBL" id="MFAC01000001">
    <property type="protein sequence ID" value="OGD67848.1"/>
    <property type="molecule type" value="Genomic_DNA"/>
</dbReference>
<dbReference type="Proteomes" id="UP000186029">
    <property type="component" value="Unassembled WGS sequence"/>
</dbReference>
<organism evidence="1 2">
    <name type="scientific">Candidatus Campbellbacteria bacterium RIFCSPLOWO2_02_35_12</name>
    <dbReference type="NCBI Taxonomy" id="1797580"/>
    <lineage>
        <taxon>Bacteria</taxon>
        <taxon>Candidatus Campbelliibacteriota</taxon>
    </lineage>
</organism>
<protein>
    <submittedName>
        <fullName evidence="1">Uncharacterized protein</fullName>
    </submittedName>
</protein>
<proteinExistence type="predicted"/>
<reference evidence="1 2" key="1">
    <citation type="journal article" date="2016" name="Nat. Commun.">
        <title>Thousands of microbial genomes shed light on interconnected biogeochemical processes in an aquifer system.</title>
        <authorList>
            <person name="Anantharaman K."/>
            <person name="Brown C.T."/>
            <person name="Hug L.A."/>
            <person name="Sharon I."/>
            <person name="Castelle C.J."/>
            <person name="Probst A.J."/>
            <person name="Thomas B.C."/>
            <person name="Singh A."/>
            <person name="Wilkins M.J."/>
            <person name="Karaoz U."/>
            <person name="Brodie E.L."/>
            <person name="Williams K.H."/>
            <person name="Hubbard S.S."/>
            <person name="Banfield J.F."/>
        </authorList>
    </citation>
    <scope>NUCLEOTIDE SEQUENCE [LARGE SCALE GENOMIC DNA]</scope>
</reference>
<dbReference type="Gene3D" id="1.10.1270.10">
    <property type="entry name" value="TrpR-like"/>
    <property type="match status" value="1"/>
</dbReference>
<gene>
    <name evidence="1" type="ORF">A2Z61_01510</name>
</gene>
<name>A0A1F5EKB5_9BACT</name>